<gene>
    <name evidence="6" type="ORF">CKO42_11800</name>
</gene>
<dbReference type="Gene3D" id="3.30.70.270">
    <property type="match status" value="1"/>
</dbReference>
<dbReference type="InterPro" id="IPR050469">
    <property type="entry name" value="Diguanylate_Cyclase"/>
</dbReference>
<feature type="domain" description="HDOD" evidence="5">
    <location>
        <begin position="1"/>
        <end position="181"/>
    </location>
</feature>
<sequence length="608" mass="67833">MELWQDDRTTVEQLAHLVQADPALSGRLLKLANSASLGSRPVTSINAAIIKVGLKTVGELAVAFSLIDKGHSNHCEAFDYLEFWSHSLLMGLLCRALGRRTNVAPPEDLFSCALMSRIGLLAFATIYPSEYSELLKAHPANLAAAERERFGFDHNELSAEMLSDFGLPNVLAEASKFHEQPNASGYTEGSRSAKLVHLFHLGYRLSDLCLSINSERDDEGDLRLPRAHQLNLSSDQVIEILKQSLTDWQEWSKTLDLPVIPLAQLPETEDDTRTVAASPESKPGLQALLVSTEGATQRLKSLLPKIGIQAHSCQDEKEMLRLALQLQPKLIFIGECRQQDRRIKLCELIRSTNWGKLVYLVAIIDDANSDKITAAFHSGIDTFIPSTIREEELNARIQPAHRLVALQTHWETDRAELRRIANALALSQRKTELLSLTDQLTELPNRRSAIADIERAWAMSDRAGLPLSIIMIDIDHFKRINDSLGHAAGDKTLVEVAKALRSDLRQDDRVYRIGGEEFLLLSSTSDIKQLIIAAERLRRRIAALHIDYEGQTIQVSISLGLARREASHQHYDALLSLADTALYEAKSSGRNRICYSHQQQIRLLGMPA</sequence>
<dbReference type="Gene3D" id="3.40.50.2300">
    <property type="match status" value="1"/>
</dbReference>
<dbReference type="EMBL" id="NRRY01000017">
    <property type="protein sequence ID" value="MBK1619104.1"/>
    <property type="molecule type" value="Genomic_DNA"/>
</dbReference>
<dbReference type="GO" id="GO:0052621">
    <property type="term" value="F:diguanylate cyclase activity"/>
    <property type="evidence" value="ECO:0007669"/>
    <property type="project" value="UniProtKB-EC"/>
</dbReference>
<proteinExistence type="predicted"/>
<dbReference type="Pfam" id="PF00990">
    <property type="entry name" value="GGDEF"/>
    <property type="match status" value="1"/>
</dbReference>
<dbReference type="InterPro" id="IPR013976">
    <property type="entry name" value="HDOD"/>
</dbReference>
<dbReference type="Gene3D" id="1.10.3210.10">
    <property type="entry name" value="Hypothetical protein af1432"/>
    <property type="match status" value="1"/>
</dbReference>
<feature type="domain" description="GGDEF" evidence="4">
    <location>
        <begin position="465"/>
        <end position="598"/>
    </location>
</feature>
<protein>
    <recommendedName>
        <fullName evidence="2">diguanylate cyclase</fullName>
        <ecNumber evidence="2">2.7.7.65</ecNumber>
    </recommendedName>
</protein>
<dbReference type="EC" id="2.7.7.65" evidence="2"/>
<dbReference type="InterPro" id="IPR043128">
    <property type="entry name" value="Rev_trsase/Diguanyl_cyclase"/>
</dbReference>
<dbReference type="Pfam" id="PF08668">
    <property type="entry name" value="HDOD"/>
    <property type="match status" value="1"/>
</dbReference>
<dbReference type="PANTHER" id="PTHR45138:SF9">
    <property type="entry name" value="DIGUANYLATE CYCLASE DGCM-RELATED"/>
    <property type="match status" value="1"/>
</dbReference>
<dbReference type="AlphaFoldDB" id="A0A9X0W8X6"/>
<comment type="caution">
    <text evidence="6">The sequence shown here is derived from an EMBL/GenBank/DDBJ whole genome shotgun (WGS) entry which is preliminary data.</text>
</comment>
<dbReference type="FunFam" id="3.30.70.270:FF:000001">
    <property type="entry name" value="Diguanylate cyclase domain protein"/>
    <property type="match status" value="1"/>
</dbReference>
<dbReference type="PANTHER" id="PTHR45138">
    <property type="entry name" value="REGULATORY COMPONENTS OF SENSORY TRANSDUCTION SYSTEM"/>
    <property type="match status" value="1"/>
</dbReference>
<evidence type="ECO:0000259" key="4">
    <source>
        <dbReference type="PROSITE" id="PS50887"/>
    </source>
</evidence>
<dbReference type="InterPro" id="IPR029787">
    <property type="entry name" value="Nucleotide_cyclase"/>
</dbReference>
<comment type="cofactor">
    <cofactor evidence="1">
        <name>Mg(2+)</name>
        <dbReference type="ChEBI" id="CHEBI:18420"/>
    </cofactor>
</comment>
<dbReference type="Proteomes" id="UP001138768">
    <property type="component" value="Unassembled WGS sequence"/>
</dbReference>
<dbReference type="PROSITE" id="PS51833">
    <property type="entry name" value="HDOD"/>
    <property type="match status" value="1"/>
</dbReference>
<dbReference type="InterPro" id="IPR011006">
    <property type="entry name" value="CheY-like_superfamily"/>
</dbReference>
<dbReference type="InterPro" id="IPR000160">
    <property type="entry name" value="GGDEF_dom"/>
</dbReference>
<dbReference type="GO" id="GO:0005886">
    <property type="term" value="C:plasma membrane"/>
    <property type="evidence" value="ECO:0007669"/>
    <property type="project" value="TreeGrafter"/>
</dbReference>
<evidence type="ECO:0000313" key="7">
    <source>
        <dbReference type="Proteomes" id="UP001138768"/>
    </source>
</evidence>
<dbReference type="NCBIfam" id="TIGR00254">
    <property type="entry name" value="GGDEF"/>
    <property type="match status" value="1"/>
</dbReference>
<dbReference type="SUPFAM" id="SSF55073">
    <property type="entry name" value="Nucleotide cyclase"/>
    <property type="match status" value="1"/>
</dbReference>
<dbReference type="CDD" id="cd01949">
    <property type="entry name" value="GGDEF"/>
    <property type="match status" value="1"/>
</dbReference>
<dbReference type="SUPFAM" id="SSF52172">
    <property type="entry name" value="CheY-like"/>
    <property type="match status" value="1"/>
</dbReference>
<name>A0A9X0W8X6_9GAMM</name>
<evidence type="ECO:0000256" key="3">
    <source>
        <dbReference type="ARBA" id="ARBA00034247"/>
    </source>
</evidence>
<dbReference type="PROSITE" id="PS50887">
    <property type="entry name" value="GGDEF"/>
    <property type="match status" value="1"/>
</dbReference>
<dbReference type="GO" id="GO:0043709">
    <property type="term" value="P:cell adhesion involved in single-species biofilm formation"/>
    <property type="evidence" value="ECO:0007669"/>
    <property type="project" value="TreeGrafter"/>
</dbReference>
<dbReference type="GO" id="GO:1902201">
    <property type="term" value="P:negative regulation of bacterial-type flagellum-dependent cell motility"/>
    <property type="evidence" value="ECO:0007669"/>
    <property type="project" value="TreeGrafter"/>
</dbReference>
<evidence type="ECO:0000256" key="2">
    <source>
        <dbReference type="ARBA" id="ARBA00012528"/>
    </source>
</evidence>
<reference evidence="6 7" key="1">
    <citation type="journal article" date="2020" name="Microorganisms">
        <title>Osmotic Adaptation and Compatible Solute Biosynthesis of Phototrophic Bacteria as Revealed from Genome Analyses.</title>
        <authorList>
            <person name="Imhoff J.F."/>
            <person name="Rahn T."/>
            <person name="Kunzel S."/>
            <person name="Keller A."/>
            <person name="Neulinger S.C."/>
        </authorList>
    </citation>
    <scope>NUCLEOTIDE SEQUENCE [LARGE SCALE GENOMIC DNA]</scope>
    <source>
        <strain evidence="6 7">DSM 25653</strain>
    </source>
</reference>
<accession>A0A9X0W8X6</accession>
<organism evidence="6 7">
    <name type="scientific">Lamprobacter modestohalophilus</name>
    <dbReference type="NCBI Taxonomy" id="1064514"/>
    <lineage>
        <taxon>Bacteria</taxon>
        <taxon>Pseudomonadati</taxon>
        <taxon>Pseudomonadota</taxon>
        <taxon>Gammaproteobacteria</taxon>
        <taxon>Chromatiales</taxon>
        <taxon>Chromatiaceae</taxon>
        <taxon>Lamprobacter</taxon>
    </lineage>
</organism>
<evidence type="ECO:0000259" key="5">
    <source>
        <dbReference type="PROSITE" id="PS51833"/>
    </source>
</evidence>
<dbReference type="SMART" id="SM00267">
    <property type="entry name" value="GGDEF"/>
    <property type="match status" value="1"/>
</dbReference>
<keyword evidence="7" id="KW-1185">Reference proteome</keyword>
<comment type="catalytic activity">
    <reaction evidence="3">
        <text>2 GTP = 3',3'-c-di-GMP + 2 diphosphate</text>
        <dbReference type="Rhea" id="RHEA:24898"/>
        <dbReference type="ChEBI" id="CHEBI:33019"/>
        <dbReference type="ChEBI" id="CHEBI:37565"/>
        <dbReference type="ChEBI" id="CHEBI:58805"/>
        <dbReference type="EC" id="2.7.7.65"/>
    </reaction>
</comment>
<evidence type="ECO:0000256" key="1">
    <source>
        <dbReference type="ARBA" id="ARBA00001946"/>
    </source>
</evidence>
<dbReference type="SUPFAM" id="SSF109604">
    <property type="entry name" value="HD-domain/PDEase-like"/>
    <property type="match status" value="1"/>
</dbReference>
<evidence type="ECO:0000313" key="6">
    <source>
        <dbReference type="EMBL" id="MBK1619104.1"/>
    </source>
</evidence>